<dbReference type="PANTHER" id="PTHR31562">
    <property type="entry name" value="PROTEIN CBG18972"/>
    <property type="match status" value="1"/>
</dbReference>
<dbReference type="HOGENOM" id="CLU_045307_0_0_1"/>
<name>E3LJK8_CAERE</name>
<dbReference type="Proteomes" id="UP000008281">
    <property type="component" value="Unassembled WGS sequence"/>
</dbReference>
<keyword evidence="3" id="KW-1185">Reference proteome</keyword>
<dbReference type="PANTHER" id="PTHR31562:SF13">
    <property type="entry name" value="NUCLEOTID_TRANS DOMAIN-CONTAINING PROTEIN-RELATED"/>
    <property type="match status" value="1"/>
</dbReference>
<evidence type="ECO:0008006" key="4">
    <source>
        <dbReference type="Google" id="ProtNLM"/>
    </source>
</evidence>
<dbReference type="AlphaFoldDB" id="E3LJK8"/>
<keyword evidence="1" id="KW-0472">Membrane</keyword>
<sequence>MARKGATTRRLLKVFILLFIVLAINNLIYYYHFVGGSSSKEETKGIAVLVVITAESKEEQYKIAMDSVKCYSKIHDYHFILVRDSDYIACNHKDKFFRRHCIAAQILPKYDAVMFLDADIGVVNPKRKIEEFLTDGIDVVLYYRFYNWEIAAGSYIVKNTPYALEFLKEWADYESKLPKSFHGTDNGAIHLLLAEKIFTSSDVELEMCRKVYNISKWYDDLFTYEACIKNMFGSGTDFGKIRIMKKGTGWTRDCWLTSCQWHPETDFMLHGWKSGQLKETPVNKTRSVIFGCNGVPLFYYRPNQMSRIQWYNPFLGPMDLMRCNPENTTWSYNLNLLGSKFEITNSLRKYEEQIAMMQAKSYARIVNLLEPNKNTTEKPK</sequence>
<gene>
    <name evidence="2" type="ORF">CRE_08728</name>
</gene>
<dbReference type="eggNOG" id="ENOG502SE55">
    <property type="taxonomic scope" value="Eukaryota"/>
</dbReference>
<evidence type="ECO:0000256" key="1">
    <source>
        <dbReference type="SAM" id="Phobius"/>
    </source>
</evidence>
<organism evidence="3">
    <name type="scientific">Caenorhabditis remanei</name>
    <name type="common">Caenorhabditis vulgaris</name>
    <dbReference type="NCBI Taxonomy" id="31234"/>
    <lineage>
        <taxon>Eukaryota</taxon>
        <taxon>Metazoa</taxon>
        <taxon>Ecdysozoa</taxon>
        <taxon>Nematoda</taxon>
        <taxon>Chromadorea</taxon>
        <taxon>Rhabditida</taxon>
        <taxon>Rhabditina</taxon>
        <taxon>Rhabditomorpha</taxon>
        <taxon>Rhabditoidea</taxon>
        <taxon>Rhabditidae</taxon>
        <taxon>Peloderinae</taxon>
        <taxon>Caenorhabditis</taxon>
    </lineage>
</organism>
<keyword evidence="1" id="KW-0812">Transmembrane</keyword>
<dbReference type="STRING" id="31234.E3LJK8"/>
<dbReference type="InterPro" id="IPR029044">
    <property type="entry name" value="Nucleotide-diphossugar_trans"/>
</dbReference>
<evidence type="ECO:0000313" key="3">
    <source>
        <dbReference type="Proteomes" id="UP000008281"/>
    </source>
</evidence>
<reference evidence="2" key="1">
    <citation type="submission" date="2007-07" db="EMBL/GenBank/DDBJ databases">
        <title>PCAP assembly of the Caenorhabditis remanei genome.</title>
        <authorList>
            <consortium name="The Caenorhabditis remanei Sequencing Consortium"/>
            <person name="Wilson R.K."/>
        </authorList>
    </citation>
    <scope>NUCLEOTIDE SEQUENCE [LARGE SCALE GENOMIC DNA]</scope>
    <source>
        <strain evidence="2">PB4641</strain>
    </source>
</reference>
<dbReference type="Pfam" id="PF03314">
    <property type="entry name" value="DUF273"/>
    <property type="match status" value="1"/>
</dbReference>
<dbReference type="EMBL" id="DS268409">
    <property type="protein sequence ID" value="EFO94899.1"/>
    <property type="molecule type" value="Genomic_DNA"/>
</dbReference>
<accession>E3LJK8</accession>
<dbReference type="InterPro" id="IPR004988">
    <property type="entry name" value="DUF273"/>
</dbReference>
<evidence type="ECO:0000313" key="2">
    <source>
        <dbReference type="EMBL" id="EFO94899.1"/>
    </source>
</evidence>
<dbReference type="InParanoid" id="E3LJK8"/>
<dbReference type="OrthoDB" id="407658at2759"/>
<feature type="transmembrane region" description="Helical" evidence="1">
    <location>
        <begin position="12"/>
        <end position="31"/>
    </location>
</feature>
<keyword evidence="1" id="KW-1133">Transmembrane helix</keyword>
<protein>
    <recommendedName>
        <fullName evidence="4">Nucleotide-diphospho-sugar transferase domain-containing protein</fullName>
    </recommendedName>
</protein>
<dbReference type="OMA" id="LTSCQWH"/>
<proteinExistence type="predicted"/>
<dbReference type="Gene3D" id="3.90.550.10">
    <property type="entry name" value="Spore Coat Polysaccharide Biosynthesis Protein SpsA, Chain A"/>
    <property type="match status" value="1"/>
</dbReference>